<feature type="transmembrane region" description="Helical" evidence="7">
    <location>
        <begin position="105"/>
        <end position="128"/>
    </location>
</feature>
<evidence type="ECO:0000256" key="7">
    <source>
        <dbReference type="SAM" id="Phobius"/>
    </source>
</evidence>
<dbReference type="GO" id="GO:0008360">
    <property type="term" value="P:regulation of cell shape"/>
    <property type="evidence" value="ECO:0007669"/>
    <property type="project" value="UniProtKB-KW"/>
</dbReference>
<keyword evidence="2" id="KW-1003">Cell membrane</keyword>
<dbReference type="AlphaFoldDB" id="A0A094PUK1"/>
<dbReference type="InterPro" id="IPR007227">
    <property type="entry name" value="Cell_shape_determining_MreD"/>
</dbReference>
<evidence type="ECO:0000313" key="8">
    <source>
        <dbReference type="EMBL" id="KGA14822.1"/>
    </source>
</evidence>
<name>A0A094PUK1_9ZZZZ</name>
<dbReference type="EMBL" id="JNSK01000116">
    <property type="protein sequence ID" value="KGA14822.1"/>
    <property type="molecule type" value="Genomic_DNA"/>
</dbReference>
<evidence type="ECO:0008006" key="9">
    <source>
        <dbReference type="Google" id="ProtNLM"/>
    </source>
</evidence>
<evidence type="ECO:0000256" key="2">
    <source>
        <dbReference type="ARBA" id="ARBA00022475"/>
    </source>
</evidence>
<feature type="transmembrane region" description="Helical" evidence="7">
    <location>
        <begin position="74"/>
        <end position="93"/>
    </location>
</feature>
<evidence type="ECO:0000256" key="3">
    <source>
        <dbReference type="ARBA" id="ARBA00022692"/>
    </source>
</evidence>
<evidence type="ECO:0000256" key="1">
    <source>
        <dbReference type="ARBA" id="ARBA00004651"/>
    </source>
</evidence>
<evidence type="ECO:0000256" key="5">
    <source>
        <dbReference type="ARBA" id="ARBA00022989"/>
    </source>
</evidence>
<proteinExistence type="predicted"/>
<reference evidence="8" key="1">
    <citation type="submission" date="2014-05" db="EMBL/GenBank/DDBJ databases">
        <title>Key roles for freshwater Actinobacteria revealed by deep metagenomic sequencing.</title>
        <authorList>
            <person name="Ghai R."/>
            <person name="Mizuno C.M."/>
            <person name="Picazo A."/>
            <person name="Camacho A."/>
            <person name="Rodriguez-Valera F."/>
        </authorList>
    </citation>
    <scope>NUCLEOTIDE SEQUENCE</scope>
</reference>
<dbReference type="GO" id="GO:0005886">
    <property type="term" value="C:plasma membrane"/>
    <property type="evidence" value="ECO:0007669"/>
    <property type="project" value="UniProtKB-SubCell"/>
</dbReference>
<keyword evidence="6 7" id="KW-0472">Membrane</keyword>
<comment type="caution">
    <text evidence="8">The sequence shown here is derived from an EMBL/GenBank/DDBJ whole genome shotgun (WGS) entry which is preliminary data.</text>
</comment>
<dbReference type="NCBIfam" id="TIGR03426">
    <property type="entry name" value="shape_MreD"/>
    <property type="match status" value="1"/>
</dbReference>
<feature type="transmembrane region" description="Helical" evidence="7">
    <location>
        <begin position="36"/>
        <end position="62"/>
    </location>
</feature>
<accession>A0A094PUK1</accession>
<dbReference type="Gene3D" id="1.10.1760.20">
    <property type="match status" value="1"/>
</dbReference>
<evidence type="ECO:0000256" key="4">
    <source>
        <dbReference type="ARBA" id="ARBA00022960"/>
    </source>
</evidence>
<sequence length="173" mass="18634">MSIRKISLTALLFILVYILQEAVITQLRIASGGFSLFLIFALLWAALSSPNMGALTGFAAGFLIDLSQSTAGAFGQWTLVLILVGFGISYFGLGYENVRLNPFTITFLVTVSVVVARITYLLLALLLGEDLGTFSSIATSLFIGLLWSAAVVPIAMPVVARAYDFINDTRSRV</sequence>
<feature type="transmembrane region" description="Helical" evidence="7">
    <location>
        <begin position="140"/>
        <end position="163"/>
    </location>
</feature>
<keyword evidence="5 7" id="KW-1133">Transmembrane helix</keyword>
<keyword evidence="3 7" id="KW-0812">Transmembrane</keyword>
<evidence type="ECO:0000256" key="6">
    <source>
        <dbReference type="ARBA" id="ARBA00023136"/>
    </source>
</evidence>
<gene>
    <name evidence="8" type="ORF">GM50_18865</name>
</gene>
<protein>
    <recommendedName>
        <fullName evidence="9">Rod shape-determining protein MreD</fullName>
    </recommendedName>
</protein>
<organism evidence="8">
    <name type="scientific">freshwater metagenome</name>
    <dbReference type="NCBI Taxonomy" id="449393"/>
    <lineage>
        <taxon>unclassified sequences</taxon>
        <taxon>metagenomes</taxon>
        <taxon>ecological metagenomes</taxon>
    </lineage>
</organism>
<keyword evidence="4" id="KW-0133">Cell shape</keyword>
<comment type="subcellular location">
    <subcellularLocation>
        <location evidence="1">Cell membrane</location>
        <topology evidence="1">Multi-pass membrane protein</topology>
    </subcellularLocation>
</comment>